<accession>A0AAN5D0X2</accession>
<dbReference type="InterPro" id="IPR001699">
    <property type="entry name" value="TF_T-box"/>
</dbReference>
<dbReference type="PROSITE" id="PS50252">
    <property type="entry name" value="TBOX_3"/>
    <property type="match status" value="1"/>
</dbReference>
<comment type="caution">
    <text evidence="8">The sequence shown here is derived from an EMBL/GenBank/DDBJ whole genome shotgun (WGS) entry which is preliminary data.</text>
</comment>
<dbReference type="GO" id="GO:0000785">
    <property type="term" value="C:chromatin"/>
    <property type="evidence" value="ECO:0007669"/>
    <property type="project" value="TreeGrafter"/>
</dbReference>
<gene>
    <name evidence="8" type="ORF">PMAYCL1PPCAC_24698</name>
</gene>
<dbReference type="InterPro" id="IPR036960">
    <property type="entry name" value="T-box_sf"/>
</dbReference>
<evidence type="ECO:0000256" key="4">
    <source>
        <dbReference type="ARBA" id="ARBA00023163"/>
    </source>
</evidence>
<dbReference type="Proteomes" id="UP001328107">
    <property type="component" value="Unassembled WGS sequence"/>
</dbReference>
<sequence length="94" mass="11031">DSSMPFTESVTVRLSDESIWRQFNNETTEMVITQSGRRMFPSLQCMIEGLDENQVYAIFLHMERVDENRYKYVGKQWVPAGEVKERNEARSVAH</sequence>
<dbReference type="EMBL" id="BTRK01000005">
    <property type="protein sequence ID" value="GMR54503.1"/>
    <property type="molecule type" value="Genomic_DNA"/>
</dbReference>
<keyword evidence="9" id="KW-1185">Reference proteome</keyword>
<evidence type="ECO:0000256" key="6">
    <source>
        <dbReference type="PROSITE-ProRule" id="PRU00201"/>
    </source>
</evidence>
<evidence type="ECO:0000313" key="8">
    <source>
        <dbReference type="EMBL" id="GMR54503.1"/>
    </source>
</evidence>
<organism evidence="8 9">
    <name type="scientific">Pristionchus mayeri</name>
    <dbReference type="NCBI Taxonomy" id="1317129"/>
    <lineage>
        <taxon>Eukaryota</taxon>
        <taxon>Metazoa</taxon>
        <taxon>Ecdysozoa</taxon>
        <taxon>Nematoda</taxon>
        <taxon>Chromadorea</taxon>
        <taxon>Rhabditida</taxon>
        <taxon>Rhabditina</taxon>
        <taxon>Diplogasteromorpha</taxon>
        <taxon>Diplogasteroidea</taxon>
        <taxon>Neodiplogasteridae</taxon>
        <taxon>Pristionchus</taxon>
    </lineage>
</organism>
<name>A0AAN5D0X2_9BILA</name>
<dbReference type="SUPFAM" id="SSF49417">
    <property type="entry name" value="p53-like transcription factors"/>
    <property type="match status" value="1"/>
</dbReference>
<dbReference type="SMART" id="SM00425">
    <property type="entry name" value="TBOX"/>
    <property type="match status" value="1"/>
</dbReference>
<comment type="subcellular location">
    <subcellularLocation>
        <location evidence="1 6">Nucleus</location>
    </subcellularLocation>
</comment>
<dbReference type="GO" id="GO:0045893">
    <property type="term" value="P:positive regulation of DNA-templated transcription"/>
    <property type="evidence" value="ECO:0007669"/>
    <property type="project" value="InterPro"/>
</dbReference>
<dbReference type="InterPro" id="IPR018186">
    <property type="entry name" value="TF_T-box_CS"/>
</dbReference>
<feature type="non-terminal residue" evidence="8">
    <location>
        <position position="1"/>
    </location>
</feature>
<dbReference type="GO" id="GO:0000978">
    <property type="term" value="F:RNA polymerase II cis-regulatory region sequence-specific DNA binding"/>
    <property type="evidence" value="ECO:0007669"/>
    <property type="project" value="InterPro"/>
</dbReference>
<dbReference type="InterPro" id="IPR008967">
    <property type="entry name" value="p53-like_TF_DNA-bd_sf"/>
</dbReference>
<comment type="caution">
    <text evidence="6">Lacks conserved residue(s) required for the propagation of feature annotation.</text>
</comment>
<dbReference type="AlphaFoldDB" id="A0AAN5D0X2"/>
<dbReference type="Gene3D" id="2.60.40.820">
    <property type="entry name" value="Transcription factor, T-box"/>
    <property type="match status" value="1"/>
</dbReference>
<dbReference type="GO" id="GO:0000981">
    <property type="term" value="F:DNA-binding transcription factor activity, RNA polymerase II-specific"/>
    <property type="evidence" value="ECO:0007669"/>
    <property type="project" value="TreeGrafter"/>
</dbReference>
<keyword evidence="4" id="KW-0804">Transcription</keyword>
<keyword evidence="5 6" id="KW-0539">Nucleus</keyword>
<evidence type="ECO:0000256" key="1">
    <source>
        <dbReference type="ARBA" id="ARBA00004123"/>
    </source>
</evidence>
<evidence type="ECO:0000259" key="7">
    <source>
        <dbReference type="PROSITE" id="PS50252"/>
    </source>
</evidence>
<keyword evidence="3 6" id="KW-0238">DNA-binding</keyword>
<evidence type="ECO:0000256" key="5">
    <source>
        <dbReference type="ARBA" id="ARBA00023242"/>
    </source>
</evidence>
<keyword evidence="2" id="KW-0805">Transcription regulation</keyword>
<dbReference type="PROSITE" id="PS01283">
    <property type="entry name" value="TBOX_1"/>
    <property type="match status" value="1"/>
</dbReference>
<evidence type="ECO:0000256" key="2">
    <source>
        <dbReference type="ARBA" id="ARBA00023015"/>
    </source>
</evidence>
<dbReference type="PANTHER" id="PTHR11267:SF170">
    <property type="entry name" value="T-BOX PROTEIN 33-RELATED"/>
    <property type="match status" value="1"/>
</dbReference>
<dbReference type="InterPro" id="IPR046360">
    <property type="entry name" value="T-box_DNA-bd"/>
</dbReference>
<protein>
    <recommendedName>
        <fullName evidence="7">T-box domain-containing protein</fullName>
    </recommendedName>
</protein>
<evidence type="ECO:0000313" key="9">
    <source>
        <dbReference type="Proteomes" id="UP001328107"/>
    </source>
</evidence>
<evidence type="ECO:0000256" key="3">
    <source>
        <dbReference type="ARBA" id="ARBA00023125"/>
    </source>
</evidence>
<proteinExistence type="predicted"/>
<dbReference type="PANTHER" id="PTHR11267">
    <property type="entry name" value="T-BOX PROTEIN-RELATED"/>
    <property type="match status" value="1"/>
</dbReference>
<dbReference type="GO" id="GO:0001708">
    <property type="term" value="P:cell fate specification"/>
    <property type="evidence" value="ECO:0007669"/>
    <property type="project" value="TreeGrafter"/>
</dbReference>
<dbReference type="Pfam" id="PF00907">
    <property type="entry name" value="T-box"/>
    <property type="match status" value="1"/>
</dbReference>
<feature type="non-terminal residue" evidence="8">
    <location>
        <position position="94"/>
    </location>
</feature>
<reference evidence="9" key="1">
    <citation type="submission" date="2022-10" db="EMBL/GenBank/DDBJ databases">
        <title>Genome assembly of Pristionchus species.</title>
        <authorList>
            <person name="Yoshida K."/>
            <person name="Sommer R.J."/>
        </authorList>
    </citation>
    <scope>NUCLEOTIDE SEQUENCE [LARGE SCALE GENOMIC DNA]</scope>
    <source>
        <strain evidence="9">RS5460</strain>
    </source>
</reference>
<feature type="domain" description="T-box" evidence="7">
    <location>
        <begin position="14"/>
        <end position="94"/>
    </location>
</feature>
<dbReference type="GO" id="GO:0005634">
    <property type="term" value="C:nucleus"/>
    <property type="evidence" value="ECO:0007669"/>
    <property type="project" value="UniProtKB-SubCell"/>
</dbReference>